<evidence type="ECO:0000313" key="3">
    <source>
        <dbReference type="EMBL" id="GAA1907837.1"/>
    </source>
</evidence>
<evidence type="ECO:0000256" key="1">
    <source>
        <dbReference type="ARBA" id="ARBA00009981"/>
    </source>
</evidence>
<dbReference type="SUPFAM" id="SSF143120">
    <property type="entry name" value="YefM-like"/>
    <property type="match status" value="1"/>
</dbReference>
<sequence>MVITPAGHDPVVVVALDDYESLKEAACLLRGPENARRLPASSAAPAGTAALSTHAGRAGRPRGRGFRRYGRSRRCVGWRQARQGVITTRPRHGPVRYGSPAGCAGDAPAAGFRP</sequence>
<evidence type="ECO:0008006" key="5">
    <source>
        <dbReference type="Google" id="ProtNLM"/>
    </source>
</evidence>
<comment type="caution">
    <text evidence="3">The sequence shown here is derived from an EMBL/GenBank/DDBJ whole genome shotgun (WGS) entry which is preliminary data.</text>
</comment>
<reference evidence="4" key="1">
    <citation type="journal article" date="2019" name="Int. J. Syst. Evol. Microbiol.">
        <title>The Global Catalogue of Microorganisms (GCM) 10K type strain sequencing project: providing services to taxonomists for standard genome sequencing and annotation.</title>
        <authorList>
            <consortium name="The Broad Institute Genomics Platform"/>
            <consortium name="The Broad Institute Genome Sequencing Center for Infectious Disease"/>
            <person name="Wu L."/>
            <person name="Ma J."/>
        </authorList>
    </citation>
    <scope>NUCLEOTIDE SEQUENCE [LARGE SCALE GENOMIC DNA]</scope>
    <source>
        <strain evidence="4">JCM 13581</strain>
    </source>
</reference>
<protein>
    <recommendedName>
        <fullName evidence="5">Antitoxin</fullName>
    </recommendedName>
</protein>
<evidence type="ECO:0000313" key="4">
    <source>
        <dbReference type="Proteomes" id="UP001501303"/>
    </source>
</evidence>
<proteinExistence type="inferred from homology"/>
<feature type="compositionally biased region" description="Low complexity" evidence="2">
    <location>
        <begin position="98"/>
        <end position="114"/>
    </location>
</feature>
<feature type="region of interest" description="Disordered" evidence="2">
    <location>
        <begin position="81"/>
        <end position="114"/>
    </location>
</feature>
<feature type="compositionally biased region" description="Low complexity" evidence="2">
    <location>
        <begin position="38"/>
        <end position="56"/>
    </location>
</feature>
<gene>
    <name evidence="3" type="ORF">GCM10009716_17220</name>
</gene>
<feature type="compositionally biased region" description="Basic residues" evidence="2">
    <location>
        <begin position="57"/>
        <end position="67"/>
    </location>
</feature>
<dbReference type="Proteomes" id="UP001501303">
    <property type="component" value="Unassembled WGS sequence"/>
</dbReference>
<organism evidence="3 4">
    <name type="scientific">Streptomyces sodiiphilus</name>
    <dbReference type="NCBI Taxonomy" id="226217"/>
    <lineage>
        <taxon>Bacteria</taxon>
        <taxon>Bacillati</taxon>
        <taxon>Actinomycetota</taxon>
        <taxon>Actinomycetes</taxon>
        <taxon>Kitasatosporales</taxon>
        <taxon>Streptomycetaceae</taxon>
        <taxon>Streptomyces</taxon>
    </lineage>
</organism>
<keyword evidence="4" id="KW-1185">Reference proteome</keyword>
<dbReference type="InterPro" id="IPR036165">
    <property type="entry name" value="YefM-like_sf"/>
</dbReference>
<dbReference type="EMBL" id="BAAAMJ010000015">
    <property type="protein sequence ID" value="GAA1907837.1"/>
    <property type="molecule type" value="Genomic_DNA"/>
</dbReference>
<dbReference type="Gene3D" id="3.40.1620.10">
    <property type="entry name" value="YefM-like domain"/>
    <property type="match status" value="1"/>
</dbReference>
<name>A0ABP5ABE7_9ACTN</name>
<feature type="region of interest" description="Disordered" evidence="2">
    <location>
        <begin position="38"/>
        <end position="67"/>
    </location>
</feature>
<accession>A0ABP5ABE7</accession>
<comment type="similarity">
    <text evidence="1">Belongs to the phD/YefM antitoxin family.</text>
</comment>
<evidence type="ECO:0000256" key="2">
    <source>
        <dbReference type="SAM" id="MobiDB-lite"/>
    </source>
</evidence>